<dbReference type="OrthoDB" id="9801625at2"/>
<name>A0A5B2WSA0_9PSEU</name>
<organism evidence="1 2">
    <name type="scientific">Solihabitans fulvus</name>
    <dbReference type="NCBI Taxonomy" id="1892852"/>
    <lineage>
        <taxon>Bacteria</taxon>
        <taxon>Bacillati</taxon>
        <taxon>Actinomycetota</taxon>
        <taxon>Actinomycetes</taxon>
        <taxon>Pseudonocardiales</taxon>
        <taxon>Pseudonocardiaceae</taxon>
        <taxon>Solihabitans</taxon>
    </lineage>
</organism>
<evidence type="ECO:0000313" key="1">
    <source>
        <dbReference type="EMBL" id="KAA2252827.1"/>
    </source>
</evidence>
<dbReference type="SUPFAM" id="SSF54637">
    <property type="entry name" value="Thioesterase/thiol ester dehydrase-isomerase"/>
    <property type="match status" value="1"/>
</dbReference>
<dbReference type="InterPro" id="IPR029069">
    <property type="entry name" value="HotDog_dom_sf"/>
</dbReference>
<gene>
    <name evidence="1" type="ORF">F0L68_34245</name>
</gene>
<proteinExistence type="predicted"/>
<protein>
    <recommendedName>
        <fullName evidence="3">MaoC like domain-containing protein</fullName>
    </recommendedName>
</protein>
<accession>A0A5B2WSA0</accession>
<sequence length="125" mass="13354">MSVSGVHGDIVVGSVLTWSTSYTDEEVARCCALAGRPTDPLPDYLPYLLVVAPLTKLGGDLNYLSGRMTWTAARPVRRNETLSAELAVTRLDTVDGVTRIAFDARIRASGDLVIEGHSRGVVGPV</sequence>
<dbReference type="AlphaFoldDB" id="A0A5B2WSA0"/>
<reference evidence="1 2" key="2">
    <citation type="submission" date="2019-09" db="EMBL/GenBank/DDBJ databases">
        <authorList>
            <person name="Jin C."/>
        </authorList>
    </citation>
    <scope>NUCLEOTIDE SEQUENCE [LARGE SCALE GENOMIC DNA]</scope>
    <source>
        <strain evidence="1 2">AN110305</strain>
    </source>
</reference>
<dbReference type="Proteomes" id="UP000323454">
    <property type="component" value="Unassembled WGS sequence"/>
</dbReference>
<dbReference type="RefSeq" id="WP_149854037.1">
    <property type="nucleotide sequence ID" value="NZ_VUOB01000072.1"/>
</dbReference>
<dbReference type="EMBL" id="VUOB01000072">
    <property type="protein sequence ID" value="KAA2252827.1"/>
    <property type="molecule type" value="Genomic_DNA"/>
</dbReference>
<evidence type="ECO:0008006" key="3">
    <source>
        <dbReference type="Google" id="ProtNLM"/>
    </source>
</evidence>
<comment type="caution">
    <text evidence="1">The sequence shown here is derived from an EMBL/GenBank/DDBJ whole genome shotgun (WGS) entry which is preliminary data.</text>
</comment>
<evidence type="ECO:0000313" key="2">
    <source>
        <dbReference type="Proteomes" id="UP000323454"/>
    </source>
</evidence>
<reference evidence="1 2" key="1">
    <citation type="submission" date="2019-09" db="EMBL/GenBank/DDBJ databases">
        <title>Goodfellowia gen. nov., a new genus of the Pseudonocardineae related to Actinoalloteichus, containing Goodfellowia coeruleoviolacea gen. nov., comb. nov. gen. nov., comb. nov.</title>
        <authorList>
            <person name="Labeda D."/>
        </authorList>
    </citation>
    <scope>NUCLEOTIDE SEQUENCE [LARGE SCALE GENOMIC DNA]</scope>
    <source>
        <strain evidence="1 2">AN110305</strain>
    </source>
</reference>
<keyword evidence="2" id="KW-1185">Reference proteome</keyword>